<organism evidence="1 2">
    <name type="scientific">Flavobacterium piscis</name>
    <dbReference type="NCBI Taxonomy" id="1114874"/>
    <lineage>
        <taxon>Bacteria</taxon>
        <taxon>Pseudomonadati</taxon>
        <taxon>Bacteroidota</taxon>
        <taxon>Flavobacteriia</taxon>
        <taxon>Flavobacteriales</taxon>
        <taxon>Flavobacteriaceae</taxon>
        <taxon>Flavobacterium</taxon>
    </lineage>
</organism>
<gene>
    <name evidence="1" type="ORF">J2W48_002500</name>
</gene>
<dbReference type="Proteomes" id="UP001269081">
    <property type="component" value="Unassembled WGS sequence"/>
</dbReference>
<accession>A0ABU1Y8I8</accession>
<sequence length="408" mass="47452">MADQDIVPLYRKMYLSSLSDSFDFKKKYDHELLYKSPNLLDLDANMITAAELIENVDLAFEAYQFPWAKKVPFDDFCEFVLPHKIMDEPKSNWRKFYLEKNKKLVQYLLKNKIDDPLEVCKILNDSLFKRYQFYEKLQLPYPNLIALYQNPIGQCLQRYVLYTAMARSIGLPIAIDFTLQYGNFPGSHNWVTLIQKNKFSFNAGEKWEPSGFGGVKYFRYVYSNSLNVAAKGPMSNPNVIDVSKEYVDRKIGNLIFEVNRKPSQDLYLFAFGIGEEFVCLQKAKIIGKKAVFNNVSYCESILFVGYYDGDTIVPIENPFMMHGWTKNISYLTPTKNIVRSIRLFRKYPKNGFVEDVFYNEVIGAKIQGSNSKNFKTKQDLFTFEAYPESTDKVEFKNITGICPMPQDR</sequence>
<dbReference type="PANTHER" id="PTHR35532:SF5">
    <property type="entry name" value="CARBOHYDRATE-BINDING DOMAIN-CONTAINING PROTEIN"/>
    <property type="match status" value="1"/>
</dbReference>
<protein>
    <recommendedName>
        <fullName evidence="3">Transglutaminase domain-containing protein</fullName>
    </recommendedName>
</protein>
<evidence type="ECO:0000313" key="2">
    <source>
        <dbReference type="Proteomes" id="UP001269081"/>
    </source>
</evidence>
<keyword evidence="2" id="KW-1185">Reference proteome</keyword>
<reference evidence="1 2" key="1">
    <citation type="submission" date="2023-07" db="EMBL/GenBank/DDBJ databases">
        <title>Sorghum-associated microbial communities from plants grown in Nebraska, USA.</title>
        <authorList>
            <person name="Schachtman D."/>
        </authorList>
    </citation>
    <scope>NUCLEOTIDE SEQUENCE [LARGE SCALE GENOMIC DNA]</scope>
    <source>
        <strain evidence="1 2">4129</strain>
    </source>
</reference>
<proteinExistence type="predicted"/>
<comment type="caution">
    <text evidence="1">The sequence shown here is derived from an EMBL/GenBank/DDBJ whole genome shotgun (WGS) entry which is preliminary data.</text>
</comment>
<dbReference type="PANTHER" id="PTHR35532">
    <property type="entry name" value="SIMILAR TO POLYHYDROXYALKANOATE DEPOLYMERASE"/>
    <property type="match status" value="1"/>
</dbReference>
<name>A0ABU1Y8I8_9FLAO</name>
<dbReference type="EMBL" id="JAVDWQ010000007">
    <property type="protein sequence ID" value="MDR7210559.1"/>
    <property type="molecule type" value="Genomic_DNA"/>
</dbReference>
<evidence type="ECO:0000313" key="1">
    <source>
        <dbReference type="EMBL" id="MDR7210559.1"/>
    </source>
</evidence>
<evidence type="ECO:0008006" key="3">
    <source>
        <dbReference type="Google" id="ProtNLM"/>
    </source>
</evidence>
<dbReference type="RefSeq" id="WP_310281718.1">
    <property type="nucleotide sequence ID" value="NZ_JAVDWQ010000007.1"/>
</dbReference>